<organism evidence="1 2">
    <name type="scientific">Thalassospira profundimaris</name>
    <dbReference type="NCBI Taxonomy" id="502049"/>
    <lineage>
        <taxon>Bacteria</taxon>
        <taxon>Pseudomonadati</taxon>
        <taxon>Pseudomonadota</taxon>
        <taxon>Alphaproteobacteria</taxon>
        <taxon>Rhodospirillales</taxon>
        <taxon>Thalassospiraceae</taxon>
        <taxon>Thalassospira</taxon>
    </lineage>
</organism>
<dbReference type="AlphaFoldDB" id="A0A367VJE6"/>
<evidence type="ECO:0000313" key="2">
    <source>
        <dbReference type="Proteomes" id="UP000253061"/>
    </source>
</evidence>
<sequence>MLVFVCLTCATNLSAAASEWRCENGSIEVMEAAETERGEILDGLHLNIDAVDAFTPNGAMDGLFRLADVAFVPGYEHQAKARLQELSRQKVLVTVASDRPDFLGRRPARIESSVDGDWRKVLLAEGLSMLVPDDGPEIDSLINVEDAAIRGKLGLWSELGPDASFYFVANGSRKNAVPTASDAVGRFAVIDGTIKSIEHQEWRSYLNFGANWREDFTIALDASMRDAFAQGEDFQNVLKGWIGQKVRVRGVIENRGGPYIALRDPTWLCLAQ</sequence>
<dbReference type="SUPFAM" id="SSF50199">
    <property type="entry name" value="Staphylococcal nuclease"/>
    <property type="match status" value="1"/>
</dbReference>
<proteinExistence type="predicted"/>
<name>A0A367VJE6_9PROT</name>
<evidence type="ECO:0008006" key="3">
    <source>
        <dbReference type="Google" id="ProtNLM"/>
    </source>
</evidence>
<dbReference type="Gene3D" id="2.40.50.90">
    <property type="match status" value="1"/>
</dbReference>
<dbReference type="Proteomes" id="UP000253061">
    <property type="component" value="Unassembled WGS sequence"/>
</dbReference>
<gene>
    <name evidence="1" type="ORF">TH6_01360</name>
</gene>
<dbReference type="InterPro" id="IPR035437">
    <property type="entry name" value="SNase_OB-fold_sf"/>
</dbReference>
<dbReference type="EMBL" id="JPWB01000001">
    <property type="protein sequence ID" value="RCK25303.1"/>
    <property type="molecule type" value="Genomic_DNA"/>
</dbReference>
<protein>
    <recommendedName>
        <fullName evidence="3">TNase-like domain-containing protein</fullName>
    </recommendedName>
</protein>
<evidence type="ECO:0000313" key="1">
    <source>
        <dbReference type="EMBL" id="RCK25303.1"/>
    </source>
</evidence>
<accession>A0A367VJE6</accession>
<comment type="caution">
    <text evidence="1">The sequence shown here is derived from an EMBL/GenBank/DDBJ whole genome shotgun (WGS) entry which is preliminary data.</text>
</comment>
<reference evidence="1 2" key="1">
    <citation type="submission" date="2014-07" db="EMBL/GenBank/DDBJ databases">
        <title>Draft genome sequence of Thalassospira profundimaris R8-17.</title>
        <authorList>
            <person name="Lai Q."/>
            <person name="Shao Z."/>
        </authorList>
    </citation>
    <scope>NUCLEOTIDE SEQUENCE [LARGE SCALE GENOMIC DNA]</scope>
    <source>
        <strain evidence="1 2">R8-17</strain>
    </source>
</reference>